<feature type="compositionally biased region" description="Basic and acidic residues" evidence="2">
    <location>
        <begin position="1"/>
        <end position="14"/>
    </location>
</feature>
<gene>
    <name evidence="3" type="ORF">EANT1437_LOCUS5381</name>
</gene>
<feature type="region of interest" description="Disordered" evidence="2">
    <location>
        <begin position="1"/>
        <end position="27"/>
    </location>
</feature>
<reference evidence="3" key="1">
    <citation type="submission" date="2021-01" db="EMBL/GenBank/DDBJ databases">
        <authorList>
            <person name="Corre E."/>
            <person name="Pelletier E."/>
            <person name="Niang G."/>
            <person name="Scheremetjew M."/>
            <person name="Finn R."/>
            <person name="Kale V."/>
            <person name="Holt S."/>
            <person name="Cochrane G."/>
            <person name="Meng A."/>
            <person name="Brown T."/>
            <person name="Cohen L."/>
        </authorList>
    </citation>
    <scope>NUCLEOTIDE SEQUENCE</scope>
    <source>
        <strain evidence="3">CCMP1452</strain>
    </source>
</reference>
<feature type="coiled-coil region" evidence="1">
    <location>
        <begin position="44"/>
        <end position="99"/>
    </location>
</feature>
<name>A0A7S2W3G0_9STRA</name>
<evidence type="ECO:0000256" key="2">
    <source>
        <dbReference type="SAM" id="MobiDB-lite"/>
    </source>
</evidence>
<protein>
    <submittedName>
        <fullName evidence="3">Uncharacterized protein</fullName>
    </submittedName>
</protein>
<dbReference type="Gene3D" id="1.20.5.170">
    <property type="match status" value="1"/>
</dbReference>
<accession>A0A7S2W3G0</accession>
<keyword evidence="1" id="KW-0175">Coiled coil</keyword>
<proteinExistence type="predicted"/>
<feature type="compositionally biased region" description="Polar residues" evidence="2">
    <location>
        <begin position="15"/>
        <end position="27"/>
    </location>
</feature>
<evidence type="ECO:0000256" key="1">
    <source>
        <dbReference type="SAM" id="Coils"/>
    </source>
</evidence>
<dbReference type="AlphaFoldDB" id="A0A7S2W3G0"/>
<sequence>MRSDPKTATDKKQIETGQNSSEASKCTDSIRLDESIKEAHSGCLDALRSLESQLSKRLDEITENMQSYEFAVSEKQDMIESLELTCKNKDVTIDEMQNELNMNMNSKGKKSHRRKKSFPLWKSKGSYSDEEVDAIYVSEEDISGSSEV</sequence>
<organism evidence="3">
    <name type="scientific">Eucampia antarctica</name>
    <dbReference type="NCBI Taxonomy" id="49252"/>
    <lineage>
        <taxon>Eukaryota</taxon>
        <taxon>Sar</taxon>
        <taxon>Stramenopiles</taxon>
        <taxon>Ochrophyta</taxon>
        <taxon>Bacillariophyta</taxon>
        <taxon>Mediophyceae</taxon>
        <taxon>Biddulphiophycidae</taxon>
        <taxon>Hemiaulales</taxon>
        <taxon>Hemiaulaceae</taxon>
        <taxon>Eucampia</taxon>
    </lineage>
</organism>
<dbReference type="EMBL" id="HBHI01010478">
    <property type="protein sequence ID" value="CAD9665246.1"/>
    <property type="molecule type" value="Transcribed_RNA"/>
</dbReference>
<evidence type="ECO:0000313" key="3">
    <source>
        <dbReference type="EMBL" id="CAD9665246.1"/>
    </source>
</evidence>